<evidence type="ECO:0000256" key="1">
    <source>
        <dbReference type="SAM" id="SignalP"/>
    </source>
</evidence>
<keyword evidence="1" id="KW-0732">Signal</keyword>
<dbReference type="InterPro" id="IPR004843">
    <property type="entry name" value="Calcineurin-like_PHP"/>
</dbReference>
<dbReference type="InterPro" id="IPR029052">
    <property type="entry name" value="Metallo-depent_PP-like"/>
</dbReference>
<dbReference type="RefSeq" id="WP_176062598.1">
    <property type="nucleotide sequence ID" value="NZ_BJTG01000001.1"/>
</dbReference>
<keyword evidence="4" id="KW-1185">Reference proteome</keyword>
<protein>
    <submittedName>
        <fullName evidence="3">Serine/threonine protein phosphatase</fullName>
    </submittedName>
</protein>
<evidence type="ECO:0000259" key="2">
    <source>
        <dbReference type="Pfam" id="PF00149"/>
    </source>
</evidence>
<gene>
    <name evidence="3" type="ORF">AMYX_05190</name>
</gene>
<reference evidence="4" key="1">
    <citation type="journal article" date="2020" name="Appl. Environ. Microbiol.">
        <title>Diazotrophic Anaeromyxobacter Isolates from Soils.</title>
        <authorList>
            <person name="Masuda Y."/>
            <person name="Yamanaka H."/>
            <person name="Xu Z.X."/>
            <person name="Shiratori Y."/>
            <person name="Aono T."/>
            <person name="Amachi S."/>
            <person name="Senoo K."/>
            <person name="Itoh H."/>
        </authorList>
    </citation>
    <scope>NUCLEOTIDE SEQUENCE [LARGE SCALE GENOMIC DNA]</scope>
    <source>
        <strain evidence="4">R267</strain>
    </source>
</reference>
<organism evidence="3 4">
    <name type="scientific">Anaeromyxobacter diazotrophicus</name>
    <dbReference type="NCBI Taxonomy" id="2590199"/>
    <lineage>
        <taxon>Bacteria</taxon>
        <taxon>Pseudomonadati</taxon>
        <taxon>Myxococcota</taxon>
        <taxon>Myxococcia</taxon>
        <taxon>Myxococcales</taxon>
        <taxon>Cystobacterineae</taxon>
        <taxon>Anaeromyxobacteraceae</taxon>
        <taxon>Anaeromyxobacter</taxon>
    </lineage>
</organism>
<proteinExistence type="predicted"/>
<sequence length="334" mass="36859">MRHPIDRRSFLRIAGLSLGAGALYRVAPALAAGPGGRDTARRLARANGEGVTPFSFVQLSDTHVGFRGPPNPTGTLAFERAVEVVNGLREQPELVLFTGDLTHDAEGRAERLARMRRFQQLASGLRAKARHAVPGEHDAAIDGGALYREVFGETSYAFDHRGVHFVALDNVSRPKPEIGAERLAWLRQDLARYPVTAPIVVFTHRPLFDLKPEWEWFTRDGAEAMKLLAPYENVTVLYGHIHREHVHQEPNGRHVAARSLIFAFPDPAAAAEKKPAPFDPQRPFRNLGPRLLHAGPGASSRTLALGMEEVELTLREHSGTEGFQQLLRPSTLEG</sequence>
<dbReference type="SUPFAM" id="SSF56300">
    <property type="entry name" value="Metallo-dependent phosphatases"/>
    <property type="match status" value="1"/>
</dbReference>
<dbReference type="Gene3D" id="3.60.21.10">
    <property type="match status" value="1"/>
</dbReference>
<feature type="chain" id="PRO_5029897625" evidence="1">
    <location>
        <begin position="32"/>
        <end position="334"/>
    </location>
</feature>
<dbReference type="InterPro" id="IPR006311">
    <property type="entry name" value="TAT_signal"/>
</dbReference>
<accession>A0A7I9VI33</accession>
<dbReference type="GO" id="GO:0016787">
    <property type="term" value="F:hydrolase activity"/>
    <property type="evidence" value="ECO:0007669"/>
    <property type="project" value="InterPro"/>
</dbReference>
<evidence type="ECO:0000313" key="4">
    <source>
        <dbReference type="Proteomes" id="UP000503640"/>
    </source>
</evidence>
<feature type="domain" description="Calcineurin-like phosphoesterase" evidence="2">
    <location>
        <begin position="55"/>
        <end position="243"/>
    </location>
</feature>
<dbReference type="Proteomes" id="UP000503640">
    <property type="component" value="Unassembled WGS sequence"/>
</dbReference>
<name>A0A7I9VI33_9BACT</name>
<dbReference type="EMBL" id="BJTG01000001">
    <property type="protein sequence ID" value="GEJ55778.1"/>
    <property type="molecule type" value="Genomic_DNA"/>
</dbReference>
<dbReference type="InterPro" id="IPR051918">
    <property type="entry name" value="STPP_CPPED1"/>
</dbReference>
<dbReference type="AlphaFoldDB" id="A0A7I9VI33"/>
<dbReference type="PANTHER" id="PTHR43143:SF1">
    <property type="entry name" value="SERINE_THREONINE-PROTEIN PHOSPHATASE CPPED1"/>
    <property type="match status" value="1"/>
</dbReference>
<comment type="caution">
    <text evidence="3">The sequence shown here is derived from an EMBL/GenBank/DDBJ whole genome shotgun (WGS) entry which is preliminary data.</text>
</comment>
<evidence type="ECO:0000313" key="3">
    <source>
        <dbReference type="EMBL" id="GEJ55778.1"/>
    </source>
</evidence>
<dbReference type="PROSITE" id="PS51318">
    <property type="entry name" value="TAT"/>
    <property type="match status" value="1"/>
</dbReference>
<dbReference type="Pfam" id="PF00149">
    <property type="entry name" value="Metallophos"/>
    <property type="match status" value="1"/>
</dbReference>
<dbReference type="PANTHER" id="PTHR43143">
    <property type="entry name" value="METALLOPHOSPHOESTERASE, CALCINEURIN SUPERFAMILY"/>
    <property type="match status" value="1"/>
</dbReference>
<feature type="signal peptide" evidence="1">
    <location>
        <begin position="1"/>
        <end position="31"/>
    </location>
</feature>